<dbReference type="InterPro" id="IPR043502">
    <property type="entry name" value="DNA/RNA_pol_sf"/>
</dbReference>
<dbReference type="InterPro" id="IPR050951">
    <property type="entry name" value="Retrovirus_Pol_polyprotein"/>
</dbReference>
<evidence type="ECO:0000313" key="2">
    <source>
        <dbReference type="EMBL" id="VDI06078.1"/>
    </source>
</evidence>
<sequence>MSEVSAPLRQLLEKKTAWHWNKQKQTNFQKLKHMATNSPVLKYFDPKLPLTLSVDASQKGLGAVILQEGKPIAYASRAMTISQQRYAQIEKETLAIVYGYEKFHQYIFG</sequence>
<dbReference type="PANTHER" id="PTHR37984">
    <property type="entry name" value="PROTEIN CBG26694"/>
    <property type="match status" value="1"/>
</dbReference>
<dbReference type="InterPro" id="IPR043128">
    <property type="entry name" value="Rev_trsase/Diguanyl_cyclase"/>
</dbReference>
<dbReference type="Proteomes" id="UP000596742">
    <property type="component" value="Unassembled WGS sequence"/>
</dbReference>
<feature type="domain" description="Reverse transcriptase/retrotransposon-derived protein RNase H-like" evidence="1">
    <location>
        <begin position="20"/>
        <end position="109"/>
    </location>
</feature>
<gene>
    <name evidence="2" type="ORF">MGAL_10B009322</name>
</gene>
<dbReference type="Gene3D" id="3.30.70.270">
    <property type="match status" value="1"/>
</dbReference>
<proteinExistence type="predicted"/>
<keyword evidence="3" id="KW-1185">Reference proteome</keyword>
<dbReference type="OrthoDB" id="6151154at2759"/>
<protein>
    <recommendedName>
        <fullName evidence="1">Reverse transcriptase/retrotransposon-derived protein RNase H-like domain-containing protein</fullName>
    </recommendedName>
</protein>
<dbReference type="SUPFAM" id="SSF56672">
    <property type="entry name" value="DNA/RNA polymerases"/>
    <property type="match status" value="1"/>
</dbReference>
<name>A0A8B6CKR6_MYTGA</name>
<evidence type="ECO:0000313" key="3">
    <source>
        <dbReference type="Proteomes" id="UP000596742"/>
    </source>
</evidence>
<comment type="caution">
    <text evidence="2">The sequence shown here is derived from an EMBL/GenBank/DDBJ whole genome shotgun (WGS) entry which is preliminary data.</text>
</comment>
<organism evidence="2 3">
    <name type="scientific">Mytilus galloprovincialis</name>
    <name type="common">Mediterranean mussel</name>
    <dbReference type="NCBI Taxonomy" id="29158"/>
    <lineage>
        <taxon>Eukaryota</taxon>
        <taxon>Metazoa</taxon>
        <taxon>Spiralia</taxon>
        <taxon>Lophotrochozoa</taxon>
        <taxon>Mollusca</taxon>
        <taxon>Bivalvia</taxon>
        <taxon>Autobranchia</taxon>
        <taxon>Pteriomorphia</taxon>
        <taxon>Mytilida</taxon>
        <taxon>Mytiloidea</taxon>
        <taxon>Mytilidae</taxon>
        <taxon>Mytilinae</taxon>
        <taxon>Mytilus</taxon>
    </lineage>
</organism>
<reference evidence="2" key="1">
    <citation type="submission" date="2018-11" db="EMBL/GenBank/DDBJ databases">
        <authorList>
            <person name="Alioto T."/>
            <person name="Alioto T."/>
        </authorList>
    </citation>
    <scope>NUCLEOTIDE SEQUENCE</scope>
</reference>
<evidence type="ECO:0000259" key="1">
    <source>
        <dbReference type="Pfam" id="PF17919"/>
    </source>
</evidence>
<dbReference type="InterPro" id="IPR041577">
    <property type="entry name" value="RT_RNaseH_2"/>
</dbReference>
<accession>A0A8B6CKR6</accession>
<dbReference type="Pfam" id="PF17919">
    <property type="entry name" value="RT_RNaseH_2"/>
    <property type="match status" value="1"/>
</dbReference>
<dbReference type="EMBL" id="UYJE01001896">
    <property type="protein sequence ID" value="VDI06078.1"/>
    <property type="molecule type" value="Genomic_DNA"/>
</dbReference>
<dbReference type="PANTHER" id="PTHR37984:SF8">
    <property type="entry name" value="CCHC-TYPE DOMAIN-CONTAINING PROTEIN"/>
    <property type="match status" value="1"/>
</dbReference>
<dbReference type="AlphaFoldDB" id="A0A8B6CKR6"/>